<dbReference type="EMBL" id="SSTD01006162">
    <property type="protein sequence ID" value="TYK20609.1"/>
    <property type="molecule type" value="Genomic_DNA"/>
</dbReference>
<dbReference type="AlphaFoldDB" id="A0A5D3DAX4"/>
<evidence type="ECO:0000313" key="3">
    <source>
        <dbReference type="Proteomes" id="UP000321393"/>
    </source>
</evidence>
<sequence>MIKDVKISFVLGVSLGSPKIRYVPTGLQIARVRECASSEVLLYRTLMESKGKGRGKLASDREGFMACNMGTQFYFCIHASVF</sequence>
<comment type="caution">
    <text evidence="2">The sequence shown here is derived from an EMBL/GenBank/DDBJ whole genome shotgun (WGS) entry which is preliminary data.</text>
</comment>
<reference evidence="3 4" key="1">
    <citation type="submission" date="2019-08" db="EMBL/GenBank/DDBJ databases">
        <title>Draft genome sequences of two oriental melons (Cucumis melo L. var makuwa).</title>
        <authorList>
            <person name="Kwon S.-Y."/>
        </authorList>
    </citation>
    <scope>NUCLEOTIDE SEQUENCE [LARGE SCALE GENOMIC DNA]</scope>
    <source>
        <strain evidence="4">cv. Chang Bougi</strain>
        <strain evidence="3">cv. SW 3</strain>
        <tissue evidence="2">Leaf</tissue>
    </source>
</reference>
<proteinExistence type="predicted"/>
<organism evidence="2 4">
    <name type="scientific">Cucumis melo var. makuwa</name>
    <name type="common">Oriental melon</name>
    <dbReference type="NCBI Taxonomy" id="1194695"/>
    <lineage>
        <taxon>Eukaryota</taxon>
        <taxon>Viridiplantae</taxon>
        <taxon>Streptophyta</taxon>
        <taxon>Embryophyta</taxon>
        <taxon>Tracheophyta</taxon>
        <taxon>Spermatophyta</taxon>
        <taxon>Magnoliopsida</taxon>
        <taxon>eudicotyledons</taxon>
        <taxon>Gunneridae</taxon>
        <taxon>Pentapetalae</taxon>
        <taxon>rosids</taxon>
        <taxon>fabids</taxon>
        <taxon>Cucurbitales</taxon>
        <taxon>Cucurbitaceae</taxon>
        <taxon>Benincaseae</taxon>
        <taxon>Cucumis</taxon>
    </lineage>
</organism>
<protein>
    <submittedName>
        <fullName evidence="2">Uncharacterized protein</fullName>
    </submittedName>
</protein>
<name>A0A5D3DAX4_CUCMM</name>
<evidence type="ECO:0000313" key="4">
    <source>
        <dbReference type="Proteomes" id="UP000321947"/>
    </source>
</evidence>
<evidence type="ECO:0000313" key="2">
    <source>
        <dbReference type="EMBL" id="TYK20609.1"/>
    </source>
</evidence>
<dbReference type="Proteomes" id="UP000321947">
    <property type="component" value="Unassembled WGS sequence"/>
</dbReference>
<dbReference type="Proteomes" id="UP000321393">
    <property type="component" value="Unassembled WGS sequence"/>
</dbReference>
<dbReference type="EMBL" id="SSTE01004182">
    <property type="protein sequence ID" value="KAA0062711.1"/>
    <property type="molecule type" value="Genomic_DNA"/>
</dbReference>
<evidence type="ECO:0000313" key="1">
    <source>
        <dbReference type="EMBL" id="KAA0062711.1"/>
    </source>
</evidence>
<accession>A0A5D3DAX4</accession>
<gene>
    <name evidence="2" type="ORF">E5676_scaffold132G00330</name>
    <name evidence="1" type="ORF">E6C27_scaffold382G00340</name>
</gene>